<reference evidence="1" key="1">
    <citation type="submission" date="2020-09" db="EMBL/GenBank/DDBJ databases">
        <title>A novel bacterium of genus Paenibacillus, isolated from South China Sea.</title>
        <authorList>
            <person name="Huang H."/>
            <person name="Mo K."/>
            <person name="Hu Y."/>
        </authorList>
    </citation>
    <scope>NUCLEOTIDE SEQUENCE</scope>
    <source>
        <strain evidence="1">IB182363</strain>
    </source>
</reference>
<proteinExistence type="predicted"/>
<dbReference type="AlphaFoldDB" id="A0A927H236"/>
<evidence type="ECO:0000313" key="2">
    <source>
        <dbReference type="Proteomes" id="UP000639396"/>
    </source>
</evidence>
<keyword evidence="2" id="KW-1185">Reference proteome</keyword>
<organism evidence="1 2">
    <name type="scientific">Paenibacillus oceani</name>
    <dbReference type="NCBI Taxonomy" id="2772510"/>
    <lineage>
        <taxon>Bacteria</taxon>
        <taxon>Bacillati</taxon>
        <taxon>Bacillota</taxon>
        <taxon>Bacilli</taxon>
        <taxon>Bacillales</taxon>
        <taxon>Paenibacillaceae</taxon>
        <taxon>Paenibacillus</taxon>
    </lineage>
</organism>
<dbReference type="Proteomes" id="UP000639396">
    <property type="component" value="Unassembled WGS sequence"/>
</dbReference>
<dbReference type="RefSeq" id="WP_190931021.1">
    <property type="nucleotide sequence ID" value="NZ_JACXJA010000042.1"/>
</dbReference>
<sequence length="73" mass="8748">MNEQTSFSVEINDLIRKLIPHIENPDLKERVKPAGCMYHRTESGFYCYTCPRLNDEDWEIRRRLHKAKRNVGK</sequence>
<dbReference type="EMBL" id="JACXJA010000042">
    <property type="protein sequence ID" value="MBD2865400.1"/>
    <property type="molecule type" value="Genomic_DNA"/>
</dbReference>
<protein>
    <submittedName>
        <fullName evidence="1">Uncharacterized protein</fullName>
    </submittedName>
</protein>
<gene>
    <name evidence="1" type="ORF">IDH45_25795</name>
</gene>
<name>A0A927H236_9BACL</name>
<comment type="caution">
    <text evidence="1">The sequence shown here is derived from an EMBL/GenBank/DDBJ whole genome shotgun (WGS) entry which is preliminary data.</text>
</comment>
<evidence type="ECO:0000313" key="1">
    <source>
        <dbReference type="EMBL" id="MBD2865400.1"/>
    </source>
</evidence>
<accession>A0A927H236</accession>